<dbReference type="RefSeq" id="WP_214590831.1">
    <property type="nucleotide sequence ID" value="NZ_JAUHGV010000012.1"/>
</dbReference>
<comment type="caution">
    <text evidence="3">The sequence shown here is derived from an EMBL/GenBank/DDBJ whole genome shotgun (WGS) entry which is preliminary data.</text>
</comment>
<accession>A0AAJ1VJI0</accession>
<protein>
    <recommendedName>
        <fullName evidence="2">DUF8201 domain-containing protein</fullName>
    </recommendedName>
</protein>
<keyword evidence="1" id="KW-1133">Transmembrane helix</keyword>
<organism evidence="3 4">
    <name type="scientific">Chryseobacterium gambrini</name>
    <dbReference type="NCBI Taxonomy" id="373672"/>
    <lineage>
        <taxon>Bacteria</taxon>
        <taxon>Pseudomonadati</taxon>
        <taxon>Bacteroidota</taxon>
        <taxon>Flavobacteriia</taxon>
        <taxon>Flavobacteriales</taxon>
        <taxon>Weeksellaceae</taxon>
        <taxon>Chryseobacterium group</taxon>
        <taxon>Chryseobacterium</taxon>
    </lineage>
</organism>
<dbReference type="Pfam" id="PF26626">
    <property type="entry name" value="DUF8201"/>
    <property type="match status" value="1"/>
</dbReference>
<feature type="transmembrane region" description="Helical" evidence="1">
    <location>
        <begin position="223"/>
        <end position="253"/>
    </location>
</feature>
<feature type="transmembrane region" description="Helical" evidence="1">
    <location>
        <begin position="414"/>
        <end position="433"/>
    </location>
</feature>
<evidence type="ECO:0000313" key="4">
    <source>
        <dbReference type="Proteomes" id="UP001225933"/>
    </source>
</evidence>
<feature type="transmembrane region" description="Helical" evidence="1">
    <location>
        <begin position="188"/>
        <end position="211"/>
    </location>
</feature>
<feature type="transmembrane region" description="Helical" evidence="1">
    <location>
        <begin position="41"/>
        <end position="74"/>
    </location>
</feature>
<keyword evidence="1" id="KW-0812">Transmembrane</keyword>
<dbReference type="InterPro" id="IPR058514">
    <property type="entry name" value="DUF8201"/>
</dbReference>
<evidence type="ECO:0000313" key="3">
    <source>
        <dbReference type="EMBL" id="MDN4013055.1"/>
    </source>
</evidence>
<name>A0AAJ1VJI0_9FLAO</name>
<proteinExistence type="predicted"/>
<dbReference type="AlphaFoldDB" id="A0AAJ1VJI0"/>
<reference evidence="3" key="1">
    <citation type="submission" date="2023-06" db="EMBL/GenBank/DDBJ databases">
        <title>Two Chryseobacterium gambrini strains from China.</title>
        <authorList>
            <person name="Zeng J."/>
            <person name="Wu Y."/>
        </authorList>
    </citation>
    <scope>NUCLEOTIDE SEQUENCE</scope>
    <source>
        <strain evidence="3">SQ219</strain>
    </source>
</reference>
<sequence length="544" mass="62934">MILLFFSTLLLLPVLMGIGKITENFSGKLWEGVSGKIFLGILGISLLWTIAAFFIPLNSYVEFSTIAIGLIYFFKDKLYKDFTAFSKKDFSLIAATSLIIVYCGSFYPYILDHFGYYVPTIKWLKEFGLIKGISNLDLTLGQMSVWHIFQTGFSNFTDPFLRINSVVLIIYTLYIIEKKSWIQLCFIPVLLLFCQSPSPDLPVIIFSLIILNEILKQNKQTTLLFAFSVFVFIIKPTMIWLPVLSCLYSIFILKSNLKNLIFGILIGFLFFIKNIYTFGYPVFPVSIIDLGVNWKPNPEVLKISSQFAIQKTYDMQYSYEEIQKFSAIDYIRNWIFLNGIKAKINLLFIVSLIIFTVFTFIKKNRIITFICISLIIKSILVLLFSAQYRFFMDVFFVIFFLLFVDYFNQKKSLIVFSGLSIIFVSFLTFPNILQTYFPSFNPGNFMGKFEKEQLYKPSVYESTKFDSFRVGNLNFHVSENYPFNYDSKIPAISAGYVSQDEKAGIFPQLIDNTDLKKGFIWKKLNNEERKQAKSVIHTINPLGK</sequence>
<keyword evidence="1" id="KW-0472">Membrane</keyword>
<feature type="domain" description="DUF8201" evidence="2">
    <location>
        <begin position="1"/>
        <end position="396"/>
    </location>
</feature>
<feature type="transmembrane region" description="Helical" evidence="1">
    <location>
        <begin position="366"/>
        <end position="384"/>
    </location>
</feature>
<feature type="transmembrane region" description="Helical" evidence="1">
    <location>
        <begin position="260"/>
        <end position="283"/>
    </location>
</feature>
<gene>
    <name evidence="3" type="ORF">QX233_11325</name>
</gene>
<evidence type="ECO:0000256" key="1">
    <source>
        <dbReference type="SAM" id="Phobius"/>
    </source>
</evidence>
<feature type="transmembrane region" description="Helical" evidence="1">
    <location>
        <begin position="344"/>
        <end position="361"/>
    </location>
</feature>
<feature type="transmembrane region" description="Helical" evidence="1">
    <location>
        <begin position="159"/>
        <end position="176"/>
    </location>
</feature>
<evidence type="ECO:0000259" key="2">
    <source>
        <dbReference type="Pfam" id="PF26626"/>
    </source>
</evidence>
<dbReference type="EMBL" id="JAUHGV010000012">
    <property type="protein sequence ID" value="MDN4013055.1"/>
    <property type="molecule type" value="Genomic_DNA"/>
</dbReference>
<dbReference type="NCBIfam" id="NF047510">
    <property type="entry name" value="LIC_10190_fam"/>
    <property type="match status" value="1"/>
</dbReference>
<dbReference type="InterPro" id="IPR058065">
    <property type="entry name" value="LIC_10190-like"/>
</dbReference>
<feature type="transmembrane region" description="Helical" evidence="1">
    <location>
        <begin position="390"/>
        <end position="407"/>
    </location>
</feature>
<feature type="transmembrane region" description="Helical" evidence="1">
    <location>
        <begin position="90"/>
        <end position="110"/>
    </location>
</feature>
<dbReference type="Proteomes" id="UP001225933">
    <property type="component" value="Unassembled WGS sequence"/>
</dbReference>